<sequence>MAKTEFHVFKRNTDAIATNRGFYYQYLVTIKLWLVNYIEGKDNNIYCELEDDIFEHNPKTNTYALHQVKCYAEGFGLNSPEIKSSLLNFFYLFLKYKENGNCLFHFETNAFFRPKAGKSLKKWYNNQQKGNFSPDEFIDETRKILNEFSNSNLNKYLARETDHIKIEQAKKKVSDFSQELLNSDFTDFLKALRWEFSGENDTEKAVLKLLKEIRDILSSEELKCNEEISENLLLGYILNTVIEKSTTKDKSKRLLTNNLLQTILNSVDIEDKLSEKLRPEIITLMNNDFHILNEVNVIHKKVDILNDTVNQINQIITTKGDSKQSLISNLTSDVKNWFTTIGYSFEGFESIKDNQSEFIINIPNRRGYDRILILCVAEPIDITHFEKLRQDLEKQKCDEGWAITFKRIDKSVRKKAGNCEHKNIFCYTIDELLDESINFTGYFDWLEDEVKSTKIDTNFIPLYCKKEVFDNEKKLKLDTNEYPIDKYIDQWIDDPAKKHISVLGEFGTGKTWFTIHYAWKKLQQYKSAKHKGINRPRIPIVIPLRDFAKAVNIESVFSEFFFKKYDSPIPTYNAFVELNKMGKLLLIFDGFDEMADKVDTQKMINNFWELARTITENSKVILTCRNEHFPEAKKGRELLNAELNASTQHLIAETPQFEVLELLKFNEKQIKKLLSFYTNSKTIKKIMKNKALLELASRPIMTELILESLKDIEEGKAIDISRVYLYAIKQKFTKDIKEERTFTSIPDKLYFMCELAWEMLSTDKMSINYRLFPDRIRELFNESVKEQKDIDHWQYDMMGQTMLIRNDEGDYKPAHRSFLEFFVAYKFAAELGILDDDFTKLARNTSSNEKNQISNTLKWSEYFKKSNANPLSNFKKIELCELKETFGKKLISKALLDLVKNMISINSVQTNQKLNDIITECKNKKFSEIGYIATNIIIMLVENNADYFADKDLSNLNIPDFNIPQKEHDSSWNVDDYKYGIFKGTKFSNSDLSRGNFGSPYSYNNKITSNHIEADFSNSNLTDFNFHKLHIKCIDISNGVIALGSPHGITILDQTNMSVIRRINADGWHVKFSPNGKYFAHSSFGYLCIRDAENFELIINHKLSEQINPKAQEDGRNFWTGEFIFSNDSKIIHLGCNNAIVYSYDIEKKEEINSLMTFEGAYGISLSHDENYLSCSEFNAYSIWDLRNNNRIKHEYITKKNNLDKHKVKFHPQNNIFIVTNKNRIRFYDILKSEFTFEKEVTGIRNFCFSKDGKIIYAQSSSEVYKIDFEKKEIIKTYHIELLKIKGDRVQERIMNIYLNEDELNLYIITEHQIALFNFDNEIIIDTYQLMPDQTGTIFSGSKGFDRQFAIQLKRNGAIID</sequence>
<evidence type="ECO:0000313" key="4">
    <source>
        <dbReference type="Proteomes" id="UP000285794"/>
    </source>
</evidence>
<feature type="domain" description="NACHT-associated inactive Restriction Endonuclease 1 sensor" evidence="2">
    <location>
        <begin position="330"/>
        <end position="434"/>
    </location>
</feature>
<dbReference type="RefSeq" id="WP_125029533.1">
    <property type="nucleotide sequence ID" value="NZ_JAPXVP010000002.1"/>
</dbReference>
<keyword evidence="4" id="KW-1185">Reference proteome</keyword>
<dbReference type="EMBL" id="QQWG01000002">
    <property type="protein sequence ID" value="RRG24223.1"/>
    <property type="molecule type" value="Genomic_DNA"/>
</dbReference>
<dbReference type="InterPro" id="IPR007111">
    <property type="entry name" value="NACHT_NTPase"/>
</dbReference>
<dbReference type="SUPFAM" id="SSF82171">
    <property type="entry name" value="DPP6 N-terminal domain-like"/>
    <property type="match status" value="1"/>
</dbReference>
<accession>A0A425Y6S6</accession>
<name>A0A425Y6S6_9BACT</name>
<proteinExistence type="predicted"/>
<comment type="caution">
    <text evidence="3">The sequence shown here is derived from an EMBL/GenBank/DDBJ whole genome shotgun (WGS) entry which is preliminary data.</text>
</comment>
<gene>
    <name evidence="3" type="ORF">DWB61_03665</name>
</gene>
<reference evidence="3 4" key="1">
    <citation type="submission" date="2018-07" db="EMBL/GenBank/DDBJ databases">
        <title>Draft genome sequence of Ancylomarina sp. M1P.</title>
        <authorList>
            <person name="Yadav S."/>
            <person name="Villanueva L."/>
            <person name="Damste J.S.S."/>
        </authorList>
    </citation>
    <scope>NUCLEOTIDE SEQUENCE [LARGE SCALE GENOMIC DNA]</scope>
    <source>
        <strain evidence="3 4">M1P</strain>
    </source>
</reference>
<dbReference type="OrthoDB" id="2966407at2"/>
<organism evidence="3 4">
    <name type="scientific">Ancylomarina euxinus</name>
    <dbReference type="NCBI Taxonomy" id="2283627"/>
    <lineage>
        <taxon>Bacteria</taxon>
        <taxon>Pseudomonadati</taxon>
        <taxon>Bacteroidota</taxon>
        <taxon>Bacteroidia</taxon>
        <taxon>Marinilabiliales</taxon>
        <taxon>Marinifilaceae</taxon>
        <taxon>Ancylomarina</taxon>
    </lineage>
</organism>
<dbReference type="InterPro" id="IPR015943">
    <property type="entry name" value="WD40/YVTN_repeat-like_dom_sf"/>
</dbReference>
<dbReference type="InterPro" id="IPR027417">
    <property type="entry name" value="P-loop_NTPase"/>
</dbReference>
<dbReference type="Proteomes" id="UP000285794">
    <property type="component" value="Unassembled WGS sequence"/>
</dbReference>
<evidence type="ECO:0000259" key="1">
    <source>
        <dbReference type="Pfam" id="PF05729"/>
    </source>
</evidence>
<protein>
    <submittedName>
        <fullName evidence="3">NACHT domain-containing protein</fullName>
    </submittedName>
</protein>
<dbReference type="Gene3D" id="2.130.10.10">
    <property type="entry name" value="YVTN repeat-like/Quinoprotein amine dehydrogenase"/>
    <property type="match status" value="1"/>
</dbReference>
<dbReference type="SUPFAM" id="SSF52540">
    <property type="entry name" value="P-loop containing nucleoside triphosphate hydrolases"/>
    <property type="match status" value="1"/>
</dbReference>
<dbReference type="InterPro" id="IPR054557">
    <property type="entry name" value="NA-iREase1_dom"/>
</dbReference>
<evidence type="ECO:0000313" key="3">
    <source>
        <dbReference type="EMBL" id="RRG24223.1"/>
    </source>
</evidence>
<feature type="domain" description="NACHT" evidence="1">
    <location>
        <begin position="500"/>
        <end position="675"/>
    </location>
</feature>
<dbReference type="Gene3D" id="3.40.50.300">
    <property type="entry name" value="P-loop containing nucleotide triphosphate hydrolases"/>
    <property type="match status" value="1"/>
</dbReference>
<dbReference type="Pfam" id="PF05729">
    <property type="entry name" value="NACHT"/>
    <property type="match status" value="1"/>
</dbReference>
<evidence type="ECO:0000259" key="2">
    <source>
        <dbReference type="Pfam" id="PF22722"/>
    </source>
</evidence>
<dbReference type="Pfam" id="PF22722">
    <property type="entry name" value="NA-iREase1"/>
    <property type="match status" value="1"/>
</dbReference>